<dbReference type="SUPFAM" id="SSF50182">
    <property type="entry name" value="Sm-like ribonucleoproteins"/>
    <property type="match status" value="1"/>
</dbReference>
<evidence type="ECO:0000256" key="1">
    <source>
        <dbReference type="ARBA" id="ARBA00004141"/>
    </source>
</evidence>
<organism evidence="8 9">
    <name type="scientific">Pycnococcus provasolii</name>
    <dbReference type="NCBI Taxonomy" id="41880"/>
    <lineage>
        <taxon>Eukaryota</taxon>
        <taxon>Viridiplantae</taxon>
        <taxon>Chlorophyta</taxon>
        <taxon>Pseudoscourfieldiophyceae</taxon>
        <taxon>Pseudoscourfieldiales</taxon>
        <taxon>Pycnococcaceae</taxon>
        <taxon>Pycnococcus</taxon>
    </lineage>
</organism>
<feature type="region of interest" description="Disordered" evidence="6">
    <location>
        <begin position="1"/>
        <end position="28"/>
    </location>
</feature>
<dbReference type="PANTHER" id="PTHR30566:SF5">
    <property type="entry name" value="MECHANOSENSITIVE ION CHANNEL PROTEIN 1, MITOCHONDRIAL-RELATED"/>
    <property type="match status" value="1"/>
</dbReference>
<dbReference type="EMBL" id="BNJQ01000028">
    <property type="protein sequence ID" value="GHP10265.1"/>
    <property type="molecule type" value="Genomic_DNA"/>
</dbReference>
<accession>A0A830HU95</accession>
<dbReference type="InterPro" id="IPR010920">
    <property type="entry name" value="LSM_dom_sf"/>
</dbReference>
<dbReference type="Proteomes" id="UP000660262">
    <property type="component" value="Unassembled WGS sequence"/>
</dbReference>
<name>A0A830HU95_9CHLO</name>
<keyword evidence="4" id="KW-1133">Transmembrane helix</keyword>
<dbReference type="InterPro" id="IPR023408">
    <property type="entry name" value="MscS_beta-dom_sf"/>
</dbReference>
<dbReference type="SUPFAM" id="SSF82861">
    <property type="entry name" value="Mechanosensitive channel protein MscS (YggB), transmembrane region"/>
    <property type="match status" value="1"/>
</dbReference>
<keyword evidence="3" id="KW-0812">Transmembrane</keyword>
<evidence type="ECO:0000313" key="8">
    <source>
        <dbReference type="EMBL" id="GHP10265.1"/>
    </source>
</evidence>
<protein>
    <recommendedName>
        <fullName evidence="7">Mechanosensitive ion channel MscS domain-containing protein</fullName>
    </recommendedName>
</protein>
<dbReference type="Gene3D" id="2.30.30.60">
    <property type="match status" value="1"/>
</dbReference>
<dbReference type="InterPro" id="IPR011014">
    <property type="entry name" value="MscS_channel_TM-2"/>
</dbReference>
<evidence type="ECO:0000313" key="9">
    <source>
        <dbReference type="Proteomes" id="UP000660262"/>
    </source>
</evidence>
<dbReference type="Gene3D" id="1.10.287.1260">
    <property type="match status" value="1"/>
</dbReference>
<gene>
    <name evidence="8" type="ORF">PPROV_000899700</name>
</gene>
<keyword evidence="9" id="KW-1185">Reference proteome</keyword>
<evidence type="ECO:0000256" key="3">
    <source>
        <dbReference type="ARBA" id="ARBA00022692"/>
    </source>
</evidence>
<comment type="similarity">
    <text evidence="2">Belongs to the MscS (TC 1.A.23) family.</text>
</comment>
<reference evidence="8" key="1">
    <citation type="submission" date="2020-10" db="EMBL/GenBank/DDBJ databases">
        <title>Unveiling of a novel bifunctional photoreceptor, Dualchrome1, isolated from a cosmopolitan green alga.</title>
        <authorList>
            <person name="Suzuki S."/>
            <person name="Kawachi M."/>
        </authorList>
    </citation>
    <scope>NUCLEOTIDE SEQUENCE</scope>
    <source>
        <strain evidence="8">NIES 2893</strain>
    </source>
</reference>
<dbReference type="AlphaFoldDB" id="A0A830HU95"/>
<sequence length="573" mass="62497">MSLGSLLPQNTTSRRMSGGIHVGSGGLSGSQSGSHAYLRSYLRVGMLVGYGRRCTRGATGKSSSSRILGDVLGGPACENVLLVRSLRPFGANQKKKGCCYARTSHVLKAAAMSSLDDERLNPKFSTIDSFDDAGEDLHMYDKPTTRQVQIAAVQLAGAIAVLALAAIGAIELIDPIQNAAYKIGEVAVYGPCTVVGLVILKTDIIGKVSQFIKARLAKVLIYVKVVEWQVDVIVGAFTLVEDIVRAAFIYTLIYVFTEAVIPDDSEYYIPRCLQFLAKRREFTGTQVEQIIHDVTGRLLNAYLCLEIYRFFLRIKTPKPFIHLNYDDGFLSRYLMTLTGRLDGTKGTIQYAGVYFLIDRIINLALMVVFTSQILSIFGLSLKGIAAVASVGALAVSFAARPLVENLISGFIIFLNNPFTVGEHITAGHVHGYVSKIDWLVTTVKTAQGSELVPNHDLANKALINESRLGRNVAAVQSLHLCPIIPGEDRLKEALESMDSTLHKHPLVEGHTAVWMNGTNATSGLFTFSVEFAIKDRPDDREETLKLRSKVLSDVYAAAQKCGYAVRGTVQDTK</sequence>
<dbReference type="GO" id="GO:0055085">
    <property type="term" value="P:transmembrane transport"/>
    <property type="evidence" value="ECO:0007669"/>
    <property type="project" value="InterPro"/>
</dbReference>
<comment type="caution">
    <text evidence="8">The sequence shown here is derived from an EMBL/GenBank/DDBJ whole genome shotgun (WGS) entry which is preliminary data.</text>
</comment>
<dbReference type="InterPro" id="IPR006685">
    <property type="entry name" value="MscS_channel_2nd"/>
</dbReference>
<evidence type="ECO:0000256" key="6">
    <source>
        <dbReference type="SAM" id="MobiDB-lite"/>
    </source>
</evidence>
<dbReference type="GO" id="GO:0016020">
    <property type="term" value="C:membrane"/>
    <property type="evidence" value="ECO:0007669"/>
    <property type="project" value="UniProtKB-SubCell"/>
</dbReference>
<feature type="domain" description="Mechanosensitive ion channel MscS" evidence="7">
    <location>
        <begin position="402"/>
        <end position="467"/>
    </location>
</feature>
<proteinExistence type="inferred from homology"/>
<evidence type="ECO:0000256" key="4">
    <source>
        <dbReference type="ARBA" id="ARBA00022989"/>
    </source>
</evidence>
<dbReference type="Pfam" id="PF00924">
    <property type="entry name" value="MS_channel_2nd"/>
    <property type="match status" value="1"/>
</dbReference>
<dbReference type="PANTHER" id="PTHR30566">
    <property type="entry name" value="YNAI-RELATED MECHANOSENSITIVE ION CHANNEL"/>
    <property type="match status" value="1"/>
</dbReference>
<dbReference type="OrthoDB" id="431980at2759"/>
<evidence type="ECO:0000256" key="2">
    <source>
        <dbReference type="ARBA" id="ARBA00008017"/>
    </source>
</evidence>
<evidence type="ECO:0000259" key="7">
    <source>
        <dbReference type="Pfam" id="PF00924"/>
    </source>
</evidence>
<comment type="subcellular location">
    <subcellularLocation>
        <location evidence="1">Membrane</location>
        <topology evidence="1">Multi-pass membrane protein</topology>
    </subcellularLocation>
</comment>
<evidence type="ECO:0000256" key="5">
    <source>
        <dbReference type="ARBA" id="ARBA00023136"/>
    </source>
</evidence>
<keyword evidence="5" id="KW-0472">Membrane</keyword>